<dbReference type="EMBL" id="JAUJYN010000030">
    <property type="protein sequence ID" value="KAK1257934.1"/>
    <property type="molecule type" value="Genomic_DNA"/>
</dbReference>
<reference evidence="1" key="2">
    <citation type="submission" date="2023-06" db="EMBL/GenBank/DDBJ databases">
        <authorList>
            <person name="Ma L."/>
            <person name="Liu K.-W."/>
            <person name="Li Z."/>
            <person name="Hsiao Y.-Y."/>
            <person name="Qi Y."/>
            <person name="Fu T."/>
            <person name="Tang G."/>
            <person name="Zhang D."/>
            <person name="Sun W.-H."/>
            <person name="Liu D.-K."/>
            <person name="Li Y."/>
            <person name="Chen G.-Z."/>
            <person name="Liu X.-D."/>
            <person name="Liao X.-Y."/>
            <person name="Jiang Y.-T."/>
            <person name="Yu X."/>
            <person name="Hao Y."/>
            <person name="Huang J."/>
            <person name="Zhao X.-W."/>
            <person name="Ke S."/>
            <person name="Chen Y.-Y."/>
            <person name="Wu W.-L."/>
            <person name="Hsu J.-L."/>
            <person name="Lin Y.-F."/>
            <person name="Huang M.-D."/>
            <person name="Li C.-Y."/>
            <person name="Huang L."/>
            <person name="Wang Z.-W."/>
            <person name="Zhao X."/>
            <person name="Zhong W.-Y."/>
            <person name="Peng D.-H."/>
            <person name="Ahmad S."/>
            <person name="Lan S."/>
            <person name="Zhang J.-S."/>
            <person name="Tsai W.-C."/>
            <person name="Van De Peer Y."/>
            <person name="Liu Z.-J."/>
        </authorList>
    </citation>
    <scope>NUCLEOTIDE SEQUENCE</scope>
    <source>
        <strain evidence="1">SCP</strain>
        <tissue evidence="1">Leaves</tissue>
    </source>
</reference>
<protein>
    <submittedName>
        <fullName evidence="1">Protein FAR1-RELATED SEQUENCE 3</fullName>
    </submittedName>
</protein>
<dbReference type="Proteomes" id="UP001179952">
    <property type="component" value="Unassembled WGS sequence"/>
</dbReference>
<evidence type="ECO:0000313" key="2">
    <source>
        <dbReference type="Proteomes" id="UP001179952"/>
    </source>
</evidence>
<organism evidence="1 2">
    <name type="scientific">Acorus gramineus</name>
    <name type="common">Dwarf sweet flag</name>
    <dbReference type="NCBI Taxonomy" id="55184"/>
    <lineage>
        <taxon>Eukaryota</taxon>
        <taxon>Viridiplantae</taxon>
        <taxon>Streptophyta</taxon>
        <taxon>Embryophyta</taxon>
        <taxon>Tracheophyta</taxon>
        <taxon>Spermatophyta</taxon>
        <taxon>Magnoliopsida</taxon>
        <taxon>Liliopsida</taxon>
        <taxon>Acoraceae</taxon>
        <taxon>Acorus</taxon>
    </lineage>
</organism>
<reference evidence="1" key="1">
    <citation type="journal article" date="2023" name="Nat. Commun.">
        <title>Diploid and tetraploid genomes of Acorus and the evolution of monocots.</title>
        <authorList>
            <person name="Ma L."/>
            <person name="Liu K.W."/>
            <person name="Li Z."/>
            <person name="Hsiao Y.Y."/>
            <person name="Qi Y."/>
            <person name="Fu T."/>
            <person name="Tang G.D."/>
            <person name="Zhang D."/>
            <person name="Sun W.H."/>
            <person name="Liu D.K."/>
            <person name="Li Y."/>
            <person name="Chen G.Z."/>
            <person name="Liu X.D."/>
            <person name="Liao X.Y."/>
            <person name="Jiang Y.T."/>
            <person name="Yu X."/>
            <person name="Hao Y."/>
            <person name="Huang J."/>
            <person name="Zhao X.W."/>
            <person name="Ke S."/>
            <person name="Chen Y.Y."/>
            <person name="Wu W.L."/>
            <person name="Hsu J.L."/>
            <person name="Lin Y.F."/>
            <person name="Huang M.D."/>
            <person name="Li C.Y."/>
            <person name="Huang L."/>
            <person name="Wang Z.W."/>
            <person name="Zhao X."/>
            <person name="Zhong W.Y."/>
            <person name="Peng D.H."/>
            <person name="Ahmad S."/>
            <person name="Lan S."/>
            <person name="Zhang J.S."/>
            <person name="Tsai W.C."/>
            <person name="Van de Peer Y."/>
            <person name="Liu Z.J."/>
        </authorList>
    </citation>
    <scope>NUCLEOTIDE SEQUENCE</scope>
    <source>
        <strain evidence="1">SCP</strain>
    </source>
</reference>
<proteinExistence type="predicted"/>
<dbReference type="AlphaFoldDB" id="A0AAV9A1W7"/>
<evidence type="ECO:0000313" key="1">
    <source>
        <dbReference type="EMBL" id="KAK1257934.1"/>
    </source>
</evidence>
<name>A0AAV9A1W7_ACOGR</name>
<accession>A0AAV9A1W7</accession>
<sequence length="71" mass="8383">MDLMSGQAGGRRNLRFVLNYMKTYMRTKRETRMKNGIASALIQYFNNKQKQNPSFFHSMQLDADEQITNVF</sequence>
<comment type="caution">
    <text evidence="1">The sequence shown here is derived from an EMBL/GenBank/DDBJ whole genome shotgun (WGS) entry which is preliminary data.</text>
</comment>
<gene>
    <name evidence="1" type="ORF">QJS04_geneDACA017750</name>
</gene>
<dbReference type="PANTHER" id="PTHR47718">
    <property type="entry name" value="OS01G0519700 PROTEIN"/>
    <property type="match status" value="1"/>
</dbReference>
<keyword evidence="2" id="KW-1185">Reference proteome</keyword>